<comment type="caution">
    <text evidence="3">The sequence shown here is derived from an EMBL/GenBank/DDBJ whole genome shotgun (WGS) entry which is preliminary data.</text>
</comment>
<evidence type="ECO:0000256" key="1">
    <source>
        <dbReference type="SAM" id="MobiDB-lite"/>
    </source>
</evidence>
<keyword evidence="4" id="KW-1185">Reference proteome</keyword>
<dbReference type="RefSeq" id="XP_024712797.1">
    <property type="nucleotide sequence ID" value="XM_024859123.1"/>
</dbReference>
<evidence type="ECO:0000259" key="2">
    <source>
        <dbReference type="Pfam" id="PF08232"/>
    </source>
</evidence>
<name>A0A2P7YLT3_9ASCO</name>
<dbReference type="InterPro" id="IPR013258">
    <property type="entry name" value="Striatin_N"/>
</dbReference>
<dbReference type="EMBL" id="PYFQ01000010">
    <property type="protein sequence ID" value="PSK36924.1"/>
    <property type="molecule type" value="Genomic_DNA"/>
</dbReference>
<dbReference type="AlphaFoldDB" id="A0A2P7YLT3"/>
<dbReference type="Pfam" id="PF08232">
    <property type="entry name" value="Striatin"/>
    <property type="match status" value="1"/>
</dbReference>
<protein>
    <recommendedName>
        <fullName evidence="2">Striatin N-terminal domain-containing protein</fullName>
    </recommendedName>
</protein>
<gene>
    <name evidence="3" type="ORF">C7M61_003789</name>
</gene>
<dbReference type="STRING" id="418784.A0A2P7YLT3"/>
<dbReference type="VEuPathDB" id="FungiDB:C7M61_003789"/>
<organism evidence="3 4">
    <name type="scientific">Candidozyma pseudohaemuli</name>
    <dbReference type="NCBI Taxonomy" id="418784"/>
    <lineage>
        <taxon>Eukaryota</taxon>
        <taxon>Fungi</taxon>
        <taxon>Dikarya</taxon>
        <taxon>Ascomycota</taxon>
        <taxon>Saccharomycotina</taxon>
        <taxon>Pichiomycetes</taxon>
        <taxon>Metschnikowiaceae</taxon>
        <taxon>Candidozyma</taxon>
    </lineage>
</organism>
<reference evidence="3 4" key="1">
    <citation type="submission" date="2018-03" db="EMBL/GenBank/DDBJ databases">
        <title>Candida pseudohaemulonii genome assembly and annotation.</title>
        <authorList>
            <person name="Munoz J.F."/>
            <person name="Gade L.G."/>
            <person name="Chow N.A."/>
            <person name="Litvintseva A.P."/>
            <person name="Loparev V.N."/>
            <person name="Cuomo C.A."/>
        </authorList>
    </citation>
    <scope>NUCLEOTIDE SEQUENCE [LARGE SCALE GENOMIC DNA]</scope>
    <source>
        <strain evidence="3 4">B12108</strain>
    </source>
</reference>
<evidence type="ECO:0000313" key="3">
    <source>
        <dbReference type="EMBL" id="PSK36924.1"/>
    </source>
</evidence>
<dbReference type="GeneID" id="36567177"/>
<proteinExistence type="predicted"/>
<feature type="region of interest" description="Disordered" evidence="1">
    <location>
        <begin position="1"/>
        <end position="39"/>
    </location>
</feature>
<accession>A0A2P7YLT3</accession>
<sequence>MSKKSTNAGRKEPSAFGSFDQPAHNEPTPVLQQQNPSPTANYNLPGVISYLTLEFTHLERFKITTNLEKLEMSYRILQLTSEVNSLRYINDKQAVRIRELEQKLGESSIDEPKRDIHIPQVDLDVLKDSRIQLNKLIRDVVRVLKPPLALSRNYINAPNTLHGTDFDELLDDSEKFSFENEAHDEKVRESIFARYMNDASDEPLLGGYEDDAQRLVELVQGDLENQNSPISRKPPAEDAETDTETVIVDETEDALASAKQAVVFGQETRLLARNCVVFEPFQNAIVFLEEELATVLELGVPALKTKLDHSTGHIVGVYYLGKKRLLVVGQKGVSLVTSKDSGTATTKVLLKEEKFLIDLCSLVESSDKHYALAFSGMGKDGKLVIAVHEIKLVNKPTARLLGLFNSTFLKASERVKGVRWSEKKDTEEELPYDLIVLHEKIQRLNIANKSLVDIKPEADYHSISVVGGLLLAVQPESVEVYDLSEEKTVGVLPRHKHAHYVLSTQSGLFVAEALDQVVVFDKEMQELARHANPIGSPKSAFLMESEEGTVLILQGTDGISILPVGLV</sequence>
<feature type="domain" description="Striatin N-terminal" evidence="2">
    <location>
        <begin position="43"/>
        <end position="108"/>
    </location>
</feature>
<feature type="compositionally biased region" description="Polar residues" evidence="1">
    <location>
        <begin position="30"/>
        <end position="39"/>
    </location>
</feature>
<evidence type="ECO:0000313" key="4">
    <source>
        <dbReference type="Proteomes" id="UP000241107"/>
    </source>
</evidence>
<dbReference type="OrthoDB" id="727118at2759"/>
<dbReference type="Proteomes" id="UP000241107">
    <property type="component" value="Unassembled WGS sequence"/>
</dbReference>